<dbReference type="GO" id="GO:0051604">
    <property type="term" value="P:protein maturation"/>
    <property type="evidence" value="ECO:0007669"/>
    <property type="project" value="InterPro"/>
</dbReference>
<keyword evidence="2 5" id="KW-0533">Nickel</keyword>
<comment type="caution">
    <text evidence="6">The sequence shown here is derived from an EMBL/GenBank/DDBJ whole genome shotgun (WGS) entry which is preliminary data.</text>
</comment>
<evidence type="ECO:0000256" key="2">
    <source>
        <dbReference type="ARBA" id="ARBA00022596"/>
    </source>
</evidence>
<dbReference type="GO" id="GO:0016151">
    <property type="term" value="F:nickel cation binding"/>
    <property type="evidence" value="ECO:0007669"/>
    <property type="project" value="UniProtKB-UniRule"/>
</dbReference>
<feature type="binding site" evidence="5">
    <location>
        <position position="91"/>
    </location>
    <ligand>
        <name>Zn(2+)</name>
        <dbReference type="ChEBI" id="CHEBI:29105"/>
    </ligand>
</feature>
<dbReference type="eggNOG" id="COG0375">
    <property type="taxonomic scope" value="Bacteria"/>
</dbReference>
<dbReference type="OrthoDB" id="9800361at2"/>
<dbReference type="RefSeq" id="WP_023927340.1">
    <property type="nucleotide sequence ID" value="NZ_KI669454.1"/>
</dbReference>
<dbReference type="PIRSF" id="PIRSF004761">
    <property type="entry name" value="Hydrgn_mat_HypA"/>
    <property type="match status" value="1"/>
</dbReference>
<keyword evidence="4 5" id="KW-0862">Zinc</keyword>
<feature type="binding site" evidence="5">
    <location>
        <position position="94"/>
    </location>
    <ligand>
        <name>Zn(2+)</name>
        <dbReference type="ChEBI" id="CHEBI:29105"/>
    </ligand>
</feature>
<dbReference type="InterPro" id="IPR020538">
    <property type="entry name" value="Hydgase_Ni_incorp_HypA/HybF_CS"/>
</dbReference>
<accession>V8C935</accession>
<dbReference type="HAMAP" id="MF_00213">
    <property type="entry name" value="HypA_HybF"/>
    <property type="match status" value="1"/>
</dbReference>
<dbReference type="Pfam" id="PF01155">
    <property type="entry name" value="HypA"/>
    <property type="match status" value="1"/>
</dbReference>
<organism evidence="6 7">
    <name type="scientific">Helicobacter macacae MIT 99-5501</name>
    <dbReference type="NCBI Taxonomy" id="1357400"/>
    <lineage>
        <taxon>Bacteria</taxon>
        <taxon>Pseudomonadati</taxon>
        <taxon>Campylobacterota</taxon>
        <taxon>Epsilonproteobacteria</taxon>
        <taxon>Campylobacterales</taxon>
        <taxon>Helicobacteraceae</taxon>
        <taxon>Helicobacter</taxon>
    </lineage>
</organism>
<comment type="similarity">
    <text evidence="1 5">Belongs to the HypA/HybF family.</text>
</comment>
<dbReference type="NCBIfam" id="TIGR00100">
    <property type="entry name" value="hypA"/>
    <property type="match status" value="1"/>
</dbReference>
<dbReference type="GO" id="GO:0008270">
    <property type="term" value="F:zinc ion binding"/>
    <property type="evidence" value="ECO:0007669"/>
    <property type="project" value="UniProtKB-UniRule"/>
</dbReference>
<dbReference type="PANTHER" id="PTHR34535">
    <property type="entry name" value="HYDROGENASE MATURATION FACTOR HYPA"/>
    <property type="match status" value="1"/>
</dbReference>
<dbReference type="PROSITE" id="PS01249">
    <property type="entry name" value="HYPA"/>
    <property type="match status" value="1"/>
</dbReference>
<dbReference type="NCBIfam" id="NF001839">
    <property type="entry name" value="PRK00564.1"/>
    <property type="match status" value="1"/>
</dbReference>
<dbReference type="EMBL" id="AZJI01000004">
    <property type="protein sequence ID" value="ETD23869.1"/>
    <property type="molecule type" value="Genomic_DNA"/>
</dbReference>
<dbReference type="AlphaFoldDB" id="V8C935"/>
<comment type="function">
    <text evidence="5">Involved in the maturation of [NiFe] hydrogenases. Required for nickel insertion into the metal center of the hydrogenase.</text>
</comment>
<evidence type="ECO:0000313" key="6">
    <source>
        <dbReference type="EMBL" id="ETD23869.1"/>
    </source>
</evidence>
<evidence type="ECO:0000256" key="5">
    <source>
        <dbReference type="HAMAP-Rule" id="MF_00213"/>
    </source>
</evidence>
<feature type="binding site" evidence="5">
    <location>
        <position position="74"/>
    </location>
    <ligand>
        <name>Zn(2+)</name>
        <dbReference type="ChEBI" id="CHEBI:29105"/>
    </ligand>
</feature>
<proteinExistence type="inferred from homology"/>
<feature type="binding site" evidence="5">
    <location>
        <position position="77"/>
    </location>
    <ligand>
        <name>Zn(2+)</name>
        <dbReference type="ChEBI" id="CHEBI:29105"/>
    </ligand>
</feature>
<evidence type="ECO:0000256" key="4">
    <source>
        <dbReference type="ARBA" id="ARBA00022833"/>
    </source>
</evidence>
<sequence length="117" mass="13106">MHEYSIVAALIEQCESIAAQNNATKIDEITLSVGERSGVEIELLKRAFEAFAEESTICNGAKLIIERQEVLLECKKCGKQTNAQNLKYSQCAHCQSDEVEIIKGRDIVLMRLNMLEC</sequence>
<evidence type="ECO:0000256" key="3">
    <source>
        <dbReference type="ARBA" id="ARBA00022723"/>
    </source>
</evidence>
<keyword evidence="3 5" id="KW-0479">Metal-binding</keyword>
<gene>
    <name evidence="5" type="primary">hypA</name>
    <name evidence="6" type="ORF">HMPREF2086_00615</name>
</gene>
<dbReference type="STRING" id="1357400.HMPREF2086_00615"/>
<dbReference type="Gene3D" id="3.30.2320.80">
    <property type="match status" value="1"/>
</dbReference>
<dbReference type="PANTHER" id="PTHR34535:SF3">
    <property type="entry name" value="HYDROGENASE MATURATION FACTOR HYPA"/>
    <property type="match status" value="1"/>
</dbReference>
<reference evidence="6 7" key="1">
    <citation type="journal article" date="2014" name="Genome Announc.">
        <title>Draft genome sequences of six enterohepatic helicobacter species isolated from humans and one from rhesus macaques.</title>
        <authorList>
            <person name="Shen Z."/>
            <person name="Sheh A."/>
            <person name="Young S.K."/>
            <person name="Abouelliel A."/>
            <person name="Ward D.V."/>
            <person name="Earl A.M."/>
            <person name="Fox J.G."/>
        </authorList>
    </citation>
    <scope>NUCLEOTIDE SEQUENCE [LARGE SCALE GENOMIC DNA]</scope>
    <source>
        <strain evidence="6 7">MIT 99-5501</strain>
    </source>
</reference>
<feature type="binding site" evidence="5">
    <location>
        <position position="2"/>
    </location>
    <ligand>
        <name>Ni(2+)</name>
        <dbReference type="ChEBI" id="CHEBI:49786"/>
    </ligand>
</feature>
<dbReference type="Proteomes" id="UP000018731">
    <property type="component" value="Unassembled WGS sequence"/>
</dbReference>
<dbReference type="PATRIC" id="fig|1357400.3.peg.847"/>
<evidence type="ECO:0000256" key="1">
    <source>
        <dbReference type="ARBA" id="ARBA00010748"/>
    </source>
</evidence>
<dbReference type="HOGENOM" id="CLU_126929_6_0_7"/>
<dbReference type="InterPro" id="IPR000688">
    <property type="entry name" value="HypA/HybF"/>
</dbReference>
<name>V8C935_9HELI</name>
<evidence type="ECO:0000313" key="7">
    <source>
        <dbReference type="Proteomes" id="UP000018731"/>
    </source>
</evidence>
<keyword evidence="7" id="KW-1185">Reference proteome</keyword>
<protein>
    <recommendedName>
        <fullName evidence="5">Hydrogenase maturation factor HypA</fullName>
    </recommendedName>
</protein>